<protein>
    <submittedName>
        <fullName evidence="1">Uncharacterized protein</fullName>
    </submittedName>
</protein>
<accession>A0A0B7HDI9</accession>
<dbReference type="Proteomes" id="UP000044026">
    <property type="component" value="Unassembled WGS sequence"/>
</dbReference>
<name>A0A0B7HDI9_9FLAO</name>
<sequence length="47" mass="5429">MCIIISLKFAYNIENQITKKYTIKGVDLKSEILMTLPIIPVVLFMIQ</sequence>
<evidence type="ECO:0000313" key="1">
    <source>
        <dbReference type="EMBL" id="CEN37345.1"/>
    </source>
</evidence>
<dbReference type="EMBL" id="CDOE01000068">
    <property type="protein sequence ID" value="CEN37345.1"/>
    <property type="molecule type" value="Genomic_DNA"/>
</dbReference>
<proteinExistence type="predicted"/>
<organism evidence="1 2">
    <name type="scientific">Capnocytophaga canimorsus</name>
    <dbReference type="NCBI Taxonomy" id="28188"/>
    <lineage>
        <taxon>Bacteria</taxon>
        <taxon>Pseudomonadati</taxon>
        <taxon>Bacteroidota</taxon>
        <taxon>Flavobacteriia</taxon>
        <taxon>Flavobacteriales</taxon>
        <taxon>Flavobacteriaceae</taxon>
        <taxon>Capnocytophaga</taxon>
    </lineage>
</organism>
<reference evidence="1 2" key="1">
    <citation type="submission" date="2015-01" db="EMBL/GenBank/DDBJ databases">
        <authorList>
            <person name="Xiang T."/>
            <person name="Song Y."/>
            <person name="Huang L."/>
            <person name="Wang B."/>
            <person name="Wu P."/>
        </authorList>
    </citation>
    <scope>NUCLEOTIDE SEQUENCE [LARGE SCALE GENOMIC DNA]</scope>
    <source>
        <strain evidence="1 2">Cc12</strain>
    </source>
</reference>
<gene>
    <name evidence="1" type="ORF">CCAN12_700012</name>
</gene>
<evidence type="ECO:0000313" key="2">
    <source>
        <dbReference type="Proteomes" id="UP000044026"/>
    </source>
</evidence>
<dbReference type="AlphaFoldDB" id="A0A0B7HDI9"/>